<evidence type="ECO:0000259" key="1">
    <source>
        <dbReference type="Pfam" id="PF14606"/>
    </source>
</evidence>
<dbReference type="OrthoDB" id="5624617at2"/>
<dbReference type="InterPro" id="IPR032740">
    <property type="entry name" value="GxDLY"/>
</dbReference>
<dbReference type="InterPro" id="IPR036514">
    <property type="entry name" value="SGNH_hydro_sf"/>
</dbReference>
<gene>
    <name evidence="3" type="ORF">D3P08_20540</name>
</gene>
<dbReference type="Proteomes" id="UP000266482">
    <property type="component" value="Unassembled WGS sequence"/>
</dbReference>
<dbReference type="InterPro" id="IPR013830">
    <property type="entry name" value="SGNH_hydro"/>
</dbReference>
<dbReference type="Gene3D" id="3.40.50.1110">
    <property type="entry name" value="SGNH hydrolase"/>
    <property type="match status" value="1"/>
</dbReference>
<evidence type="ECO:0000313" key="3">
    <source>
        <dbReference type="EMBL" id="RIX50332.1"/>
    </source>
</evidence>
<evidence type="ECO:0000313" key="4">
    <source>
        <dbReference type="Proteomes" id="UP000266482"/>
    </source>
</evidence>
<dbReference type="Pfam" id="PF14607">
    <property type="entry name" value="GxDLY"/>
    <property type="match status" value="1"/>
</dbReference>
<organism evidence="3 4">
    <name type="scientific">Paenibacillus nanensis</name>
    <dbReference type="NCBI Taxonomy" id="393251"/>
    <lineage>
        <taxon>Bacteria</taxon>
        <taxon>Bacillati</taxon>
        <taxon>Bacillota</taxon>
        <taxon>Bacilli</taxon>
        <taxon>Bacillales</taxon>
        <taxon>Paenibacillaceae</taxon>
        <taxon>Paenibacillus</taxon>
    </lineage>
</organism>
<dbReference type="EMBL" id="QXQA01000015">
    <property type="protein sequence ID" value="RIX50332.1"/>
    <property type="molecule type" value="Genomic_DNA"/>
</dbReference>
<dbReference type="AlphaFoldDB" id="A0A3A1UT31"/>
<keyword evidence="4" id="KW-1185">Reference proteome</keyword>
<name>A0A3A1UT31_9BACL</name>
<sequence length="345" mass="38689">MDLCWHDPAGMPFRLEGFAWFHQDRLYRRLPLQPSEPIPEAVNWLANHTAGGQIRFMTDSDVIYIKAQLLKRADMYHMAPTGQCGFDCYAGVFGEQQFAGTAAFAPHEDSYTALLHRDKRRRLRLITIYFPLYQAVKEVSIGLRAGASLMAPPPFDDEGRVIVYGTSITQGACASRPGMAYPSQLSRRVNLEFLNLGFSGSGKGEPEMARMLAQIDNPACLVLDYEANCGGLAKLQETLPSFISIYREKHPKVPILLISRILPPSIDWDEELKLELEERRAFQQSLVEELARQGDDRLFFLDGGKLLGSRYGDSTVDGVHPTDFGFVQMADAILPELRRCLEIGS</sequence>
<accession>A0A3A1UT31</accession>
<protein>
    <recommendedName>
        <fullName evidence="5">Hydrolase</fullName>
    </recommendedName>
</protein>
<dbReference type="Pfam" id="PF14606">
    <property type="entry name" value="Lipase_GDSL_3"/>
    <property type="match status" value="1"/>
</dbReference>
<dbReference type="SUPFAM" id="SSF52266">
    <property type="entry name" value="SGNH hydrolase"/>
    <property type="match status" value="1"/>
</dbReference>
<feature type="domain" description="SGNH hydrolase-type esterase" evidence="1">
    <location>
        <begin position="160"/>
        <end position="337"/>
    </location>
</feature>
<reference evidence="3 4" key="1">
    <citation type="submission" date="2018-09" db="EMBL/GenBank/DDBJ databases">
        <title>Paenibacillus aracenensis nov. sp. isolated from a cave in southern Spain.</title>
        <authorList>
            <person name="Jurado V."/>
            <person name="Gutierrez-Patricio S."/>
            <person name="Gonzalez-Pimentel J.L."/>
            <person name="Miller A.Z."/>
            <person name="Laiz L."/>
            <person name="Saiz-Jimenez C."/>
        </authorList>
    </citation>
    <scope>NUCLEOTIDE SEQUENCE [LARGE SCALE GENOMIC DNA]</scope>
    <source>
        <strain evidence="3 4">DSM 22867</strain>
    </source>
</reference>
<evidence type="ECO:0008006" key="5">
    <source>
        <dbReference type="Google" id="ProtNLM"/>
    </source>
</evidence>
<feature type="domain" description="SGNH hydrolase-type esterase N-terminal" evidence="2">
    <location>
        <begin position="5"/>
        <end position="148"/>
    </location>
</feature>
<proteinExistence type="predicted"/>
<dbReference type="Gene3D" id="2.60.120.260">
    <property type="entry name" value="Galactose-binding domain-like"/>
    <property type="match status" value="1"/>
</dbReference>
<comment type="caution">
    <text evidence="3">The sequence shown here is derived from an EMBL/GenBank/DDBJ whole genome shotgun (WGS) entry which is preliminary data.</text>
</comment>
<evidence type="ECO:0000259" key="2">
    <source>
        <dbReference type="Pfam" id="PF14607"/>
    </source>
</evidence>